<dbReference type="InterPro" id="IPR027558">
    <property type="entry name" value="Pre_pil_HX9DG_C"/>
</dbReference>
<proteinExistence type="predicted"/>
<protein>
    <submittedName>
        <fullName evidence="1">Uncharacterized protein</fullName>
    </submittedName>
</protein>
<evidence type="ECO:0000313" key="1">
    <source>
        <dbReference type="EMBL" id="GAG03481.1"/>
    </source>
</evidence>
<feature type="non-terminal residue" evidence="1">
    <location>
        <position position="1"/>
    </location>
</feature>
<dbReference type="AlphaFoldDB" id="X0VSI9"/>
<organism evidence="1">
    <name type="scientific">marine sediment metagenome</name>
    <dbReference type="NCBI Taxonomy" id="412755"/>
    <lineage>
        <taxon>unclassified sequences</taxon>
        <taxon>metagenomes</taxon>
        <taxon>ecological metagenomes</taxon>
    </lineage>
</organism>
<sequence>LEYYEDGGRGNGRSASWNAYWLTEQLMGWSKEYPLPHFGGTNIGLVDGHVQWLSLADYWEIVPGGRYAAFDSHLFGHGTNISFRRDYRGVHQPVPGYD</sequence>
<reference evidence="1" key="1">
    <citation type="journal article" date="2014" name="Front. Microbiol.">
        <title>High frequency of phylogenetically diverse reductive dehalogenase-homologous genes in deep subseafloor sedimentary metagenomes.</title>
        <authorList>
            <person name="Kawai M."/>
            <person name="Futagami T."/>
            <person name="Toyoda A."/>
            <person name="Takaki Y."/>
            <person name="Nishi S."/>
            <person name="Hori S."/>
            <person name="Arai W."/>
            <person name="Tsubouchi T."/>
            <person name="Morono Y."/>
            <person name="Uchiyama I."/>
            <person name="Ito T."/>
            <person name="Fujiyama A."/>
            <person name="Inagaki F."/>
            <person name="Takami H."/>
        </authorList>
    </citation>
    <scope>NUCLEOTIDE SEQUENCE</scope>
    <source>
        <strain evidence="1">Expedition CK06-06</strain>
    </source>
</reference>
<comment type="caution">
    <text evidence="1">The sequence shown here is derived from an EMBL/GenBank/DDBJ whole genome shotgun (WGS) entry which is preliminary data.</text>
</comment>
<dbReference type="NCBIfam" id="TIGR04294">
    <property type="entry name" value="pre_pil_HX9DG"/>
    <property type="match status" value="1"/>
</dbReference>
<dbReference type="EMBL" id="BARS01024060">
    <property type="protein sequence ID" value="GAG03481.1"/>
    <property type="molecule type" value="Genomic_DNA"/>
</dbReference>
<gene>
    <name evidence="1" type="ORF">S01H1_38242</name>
</gene>
<accession>X0VSI9</accession>
<name>X0VSI9_9ZZZZ</name>